<dbReference type="FunFam" id="1.20.930.40:FF:000001">
    <property type="entry name" value="N-acetylated-alpha-linked acidic dipeptidase 2"/>
    <property type="match status" value="1"/>
</dbReference>
<keyword evidence="9" id="KW-0862">Zinc</keyword>
<dbReference type="EC" id="3.4.17.21" evidence="16"/>
<keyword evidence="13 18" id="KW-0472">Membrane</keyword>
<evidence type="ECO:0000256" key="10">
    <source>
        <dbReference type="ARBA" id="ARBA00022968"/>
    </source>
</evidence>
<keyword evidence="12" id="KW-0482">Metalloprotease</keyword>
<dbReference type="InterPro" id="IPR039373">
    <property type="entry name" value="Peptidase_M28B"/>
</dbReference>
<evidence type="ECO:0000256" key="17">
    <source>
        <dbReference type="SAM" id="MobiDB-lite"/>
    </source>
</evidence>
<dbReference type="GeneID" id="116287417"/>
<dbReference type="Gene3D" id="3.50.30.30">
    <property type="match status" value="1"/>
</dbReference>
<dbReference type="CDD" id="cd08022">
    <property type="entry name" value="M28_PSMA_like"/>
    <property type="match status" value="1"/>
</dbReference>
<evidence type="ECO:0000256" key="15">
    <source>
        <dbReference type="ARBA" id="ARBA00052003"/>
    </source>
</evidence>
<dbReference type="SUPFAM" id="SSF47672">
    <property type="entry name" value="Transferrin receptor-like dimerisation domain"/>
    <property type="match status" value="1"/>
</dbReference>
<organism evidence="22 23">
    <name type="scientific">Actinia tenebrosa</name>
    <name type="common">Australian red waratah sea anemone</name>
    <dbReference type="NCBI Taxonomy" id="6105"/>
    <lineage>
        <taxon>Eukaryota</taxon>
        <taxon>Metazoa</taxon>
        <taxon>Cnidaria</taxon>
        <taxon>Anthozoa</taxon>
        <taxon>Hexacorallia</taxon>
        <taxon>Actiniaria</taxon>
        <taxon>Actiniidae</taxon>
        <taxon>Actinia</taxon>
    </lineage>
</organism>
<sequence>MDFQDESELTFKKKKKQRRTRCRCIFVIIVMVLLVFFLGFIIGYFSRKIPSTSETSSPASQKANKESREKASSTFQSSVDNRELEKSVRWFSKRPHIAGSEQQKELAEELKKRWIEYGFDEVEMPAYDVLLSYPQVDKPNKVTLMHSNGTVVYTSKGEETVHDAAENDTLVVRPVLGYAPAGTFEGEIVFVNYGRVEDFEKLKNELNVSVDGKIAIMKYGKIFRGDKVANAARFNASGAIIYTDPKEYAPEGTTPDKVYPEAVWMPPTGVQRGTIYTALGIGVGDPQTPVLPSIEGIYRRPLNESQLPSIPAQPISYGDAVHFLKHMKGNEVPESWKGALPITYRLGPGFNENMKVKMELHNKIEVKTIYNVIGTIHGKEEPDRYVIVGNHRDSWVFGAVDAVSGTASTSEIARVLGSLRKTKWRPRRTIKIASWGGEEYSCIGSREWVEEHREKLDQRAVAYLNVDIAVGGSFALEALATPLLKELLIKWIKIVKDPNAHDDKESVYDIMLERNPSKEDPKKPNVKVLTSVSDFAHFYHHMGIPSTDMTYQFGYNNSVSYYPVYHTQHDTFQWVKKFVDPEFKFHKAVTQIVGGMLLEIADSPMLPMDVSTYADVIRDAYNLLKSKEEANLQSHGITLKHLANAVEKFLASTKTFNEVKSKLTGDDVDKKSFSLLRRLNDQMVSVEKAFVYPYGLPGRPLIRHVAFAPERYNAYGSSSFPGIGDTLFDAARGGNWSDVDLQISVALQSILSATDVINPEDVDKKAAGV</sequence>
<evidence type="ECO:0000256" key="16">
    <source>
        <dbReference type="ARBA" id="ARBA00066561"/>
    </source>
</evidence>
<evidence type="ECO:0000256" key="18">
    <source>
        <dbReference type="SAM" id="Phobius"/>
    </source>
</evidence>
<evidence type="ECO:0000256" key="13">
    <source>
        <dbReference type="ARBA" id="ARBA00023136"/>
    </source>
</evidence>
<feature type="region of interest" description="Disordered" evidence="17">
    <location>
        <begin position="50"/>
        <end position="80"/>
    </location>
</feature>
<comment type="cofactor">
    <cofactor evidence="1">
        <name>Zn(2+)</name>
        <dbReference type="ChEBI" id="CHEBI:29105"/>
    </cofactor>
</comment>
<dbReference type="InterPro" id="IPR003137">
    <property type="entry name" value="PA_domain"/>
</dbReference>
<dbReference type="Gene3D" id="1.20.930.40">
    <property type="entry name" value="Transferrin receptor-like, dimerisation domain"/>
    <property type="match status" value="1"/>
</dbReference>
<evidence type="ECO:0000259" key="20">
    <source>
        <dbReference type="Pfam" id="PF04253"/>
    </source>
</evidence>
<keyword evidence="10" id="KW-0735">Signal-anchor</keyword>
<dbReference type="Pfam" id="PF04253">
    <property type="entry name" value="TFR_dimer"/>
    <property type="match status" value="1"/>
</dbReference>
<dbReference type="GO" id="GO:0006508">
    <property type="term" value="P:proteolysis"/>
    <property type="evidence" value="ECO:0007669"/>
    <property type="project" value="UniProtKB-KW"/>
</dbReference>
<feature type="transmembrane region" description="Helical" evidence="18">
    <location>
        <begin position="22"/>
        <end position="45"/>
    </location>
</feature>
<evidence type="ECO:0000256" key="5">
    <source>
        <dbReference type="ARBA" id="ARBA00022670"/>
    </source>
</evidence>
<dbReference type="GO" id="GO:0046872">
    <property type="term" value="F:metal ion binding"/>
    <property type="evidence" value="ECO:0007669"/>
    <property type="project" value="UniProtKB-KW"/>
</dbReference>
<name>A0A6P8HBS9_ACTTE</name>
<dbReference type="Pfam" id="PF04389">
    <property type="entry name" value="Peptidase_M28"/>
    <property type="match status" value="1"/>
</dbReference>
<dbReference type="Pfam" id="PF02225">
    <property type="entry name" value="PA"/>
    <property type="match status" value="1"/>
</dbReference>
<dbReference type="InterPro" id="IPR007484">
    <property type="entry name" value="Peptidase_M28"/>
</dbReference>
<evidence type="ECO:0000256" key="12">
    <source>
        <dbReference type="ARBA" id="ARBA00023049"/>
    </source>
</evidence>
<evidence type="ECO:0000256" key="6">
    <source>
        <dbReference type="ARBA" id="ARBA00022692"/>
    </source>
</evidence>
<evidence type="ECO:0000256" key="7">
    <source>
        <dbReference type="ARBA" id="ARBA00022723"/>
    </source>
</evidence>
<dbReference type="Proteomes" id="UP000515163">
    <property type="component" value="Unplaced"/>
</dbReference>
<evidence type="ECO:0000256" key="11">
    <source>
        <dbReference type="ARBA" id="ARBA00022989"/>
    </source>
</evidence>
<keyword evidence="8" id="KW-0378">Hydrolase</keyword>
<keyword evidence="5" id="KW-0645">Protease</keyword>
<accession>A0A6P8HBS9</accession>
<dbReference type="KEGG" id="aten:116287417"/>
<proteinExistence type="inferred from homology"/>
<feature type="compositionally biased region" description="Polar residues" evidence="17">
    <location>
        <begin position="50"/>
        <end position="62"/>
    </location>
</feature>
<feature type="domain" description="PA" evidence="19">
    <location>
        <begin position="185"/>
        <end position="274"/>
    </location>
</feature>
<comment type="subcellular location">
    <subcellularLocation>
        <location evidence="2">Membrane</location>
        <topology evidence="2">Single-pass type II membrane protein</topology>
    </subcellularLocation>
</comment>
<keyword evidence="4" id="KW-0121">Carboxypeptidase</keyword>
<dbReference type="FunFam" id="3.40.630.10:FF:000009">
    <property type="entry name" value="N-acetylated-alpha-linked acidic dipeptidase 2"/>
    <property type="match status" value="1"/>
</dbReference>
<dbReference type="InterPro" id="IPR036757">
    <property type="entry name" value="TFR-like_dimer_dom_sf"/>
</dbReference>
<dbReference type="GO" id="GO:0016020">
    <property type="term" value="C:membrane"/>
    <property type="evidence" value="ECO:0007669"/>
    <property type="project" value="UniProtKB-SubCell"/>
</dbReference>
<evidence type="ECO:0000256" key="14">
    <source>
        <dbReference type="ARBA" id="ARBA00023180"/>
    </source>
</evidence>
<evidence type="ECO:0000256" key="8">
    <source>
        <dbReference type="ARBA" id="ARBA00022801"/>
    </source>
</evidence>
<dbReference type="AlphaFoldDB" id="A0A6P8HBS9"/>
<evidence type="ECO:0000256" key="3">
    <source>
        <dbReference type="ARBA" id="ARBA00005634"/>
    </source>
</evidence>
<evidence type="ECO:0000259" key="19">
    <source>
        <dbReference type="Pfam" id="PF02225"/>
    </source>
</evidence>
<dbReference type="InterPro" id="IPR046450">
    <property type="entry name" value="PA_dom_sf"/>
</dbReference>
<dbReference type="FunFam" id="3.50.30.30:FF:000021">
    <property type="entry name" value="N-acetylated alpha-linked acidic dipeptidase-like 1"/>
    <property type="match status" value="1"/>
</dbReference>
<evidence type="ECO:0000256" key="2">
    <source>
        <dbReference type="ARBA" id="ARBA00004606"/>
    </source>
</evidence>
<protein>
    <recommendedName>
        <fullName evidence="16">glutamate carboxypeptidase II</fullName>
        <ecNumber evidence="16">3.4.17.21</ecNumber>
    </recommendedName>
</protein>
<dbReference type="PANTHER" id="PTHR10404:SF78">
    <property type="entry name" value="N-ACETYLATED ALPHA-LINKED ACIDIC DIPEPTIDASE 2"/>
    <property type="match status" value="1"/>
</dbReference>
<evidence type="ECO:0000259" key="21">
    <source>
        <dbReference type="Pfam" id="PF04389"/>
    </source>
</evidence>
<keyword evidence="11 18" id="KW-1133">Transmembrane helix</keyword>
<evidence type="ECO:0000313" key="22">
    <source>
        <dbReference type="Proteomes" id="UP000515163"/>
    </source>
</evidence>
<dbReference type="GO" id="GO:0004181">
    <property type="term" value="F:metallocarboxypeptidase activity"/>
    <property type="evidence" value="ECO:0007669"/>
    <property type="project" value="UniProtKB-EC"/>
</dbReference>
<comment type="catalytic activity">
    <reaction evidence="15">
        <text>Release of an unsubstituted, C-terminal glutamyl residue, typically from Ac-Asp-Glu or folylpoly-gamma-glutamates.</text>
        <dbReference type="EC" id="3.4.17.21"/>
    </reaction>
</comment>
<comment type="similarity">
    <text evidence="3">Belongs to the peptidase M28 family. M28B subfamily.</text>
</comment>
<evidence type="ECO:0000256" key="9">
    <source>
        <dbReference type="ARBA" id="ARBA00022833"/>
    </source>
</evidence>
<dbReference type="SUPFAM" id="SSF52025">
    <property type="entry name" value="PA domain"/>
    <property type="match status" value="1"/>
</dbReference>
<evidence type="ECO:0000313" key="23">
    <source>
        <dbReference type="RefSeq" id="XP_031549955.1"/>
    </source>
</evidence>
<dbReference type="InParanoid" id="A0A6P8HBS9"/>
<keyword evidence="14" id="KW-0325">Glycoprotein</keyword>
<evidence type="ECO:0000256" key="4">
    <source>
        <dbReference type="ARBA" id="ARBA00022645"/>
    </source>
</evidence>
<dbReference type="InterPro" id="IPR007365">
    <property type="entry name" value="TFR-like_dimer_dom"/>
</dbReference>
<feature type="domain" description="Peptidase M28" evidence="21">
    <location>
        <begin position="371"/>
        <end position="574"/>
    </location>
</feature>
<dbReference type="Gene3D" id="3.40.630.10">
    <property type="entry name" value="Zn peptidases"/>
    <property type="match status" value="1"/>
</dbReference>
<gene>
    <name evidence="23" type="primary">LOC116287417</name>
</gene>
<feature type="domain" description="Transferrin receptor-like dimerisation" evidence="20">
    <location>
        <begin position="637"/>
        <end position="757"/>
    </location>
</feature>
<evidence type="ECO:0000256" key="1">
    <source>
        <dbReference type="ARBA" id="ARBA00001947"/>
    </source>
</evidence>
<keyword evidence="22" id="KW-1185">Reference proteome</keyword>
<dbReference type="SUPFAM" id="SSF53187">
    <property type="entry name" value="Zn-dependent exopeptidases"/>
    <property type="match status" value="1"/>
</dbReference>
<reference evidence="23" key="1">
    <citation type="submission" date="2025-08" db="UniProtKB">
        <authorList>
            <consortium name="RefSeq"/>
        </authorList>
    </citation>
    <scope>IDENTIFICATION</scope>
    <source>
        <tissue evidence="23">Tentacle</tissue>
    </source>
</reference>
<dbReference type="OrthoDB" id="5841748at2759"/>
<dbReference type="PANTHER" id="PTHR10404">
    <property type="entry name" value="N-ACETYLATED-ALPHA-LINKED ACIDIC DIPEPTIDASE"/>
    <property type="match status" value="1"/>
</dbReference>
<dbReference type="RefSeq" id="XP_031549955.1">
    <property type="nucleotide sequence ID" value="XM_031694095.1"/>
</dbReference>
<dbReference type="CDD" id="cd02121">
    <property type="entry name" value="PA_GCPII_like"/>
    <property type="match status" value="1"/>
</dbReference>
<keyword evidence="6 18" id="KW-0812">Transmembrane</keyword>
<keyword evidence="7" id="KW-0479">Metal-binding</keyword>